<dbReference type="OMA" id="AKYSCES"/>
<dbReference type="Proteomes" id="UP000015103">
    <property type="component" value="Unassembled WGS sequence"/>
</dbReference>
<dbReference type="InParanoid" id="T1HQ07"/>
<dbReference type="EMBL" id="ACPB03013609">
    <property type="status" value="NOT_ANNOTATED_CDS"/>
    <property type="molecule type" value="Genomic_DNA"/>
</dbReference>
<evidence type="ECO:0000313" key="2">
    <source>
        <dbReference type="Proteomes" id="UP000015103"/>
    </source>
</evidence>
<accession>T1HQ07</accession>
<dbReference type="VEuPathDB" id="VectorBase:RPRC006131"/>
<reference evidence="1" key="1">
    <citation type="submission" date="2015-05" db="UniProtKB">
        <authorList>
            <consortium name="EnsemblMetazoa"/>
        </authorList>
    </citation>
    <scope>IDENTIFICATION</scope>
</reference>
<dbReference type="HOGENOM" id="CLU_2657558_0_0_1"/>
<name>T1HQ07_RHOPR</name>
<dbReference type="SMART" id="SM00355">
    <property type="entry name" value="ZnF_C2H2"/>
    <property type="match status" value="2"/>
</dbReference>
<keyword evidence="2" id="KW-1185">Reference proteome</keyword>
<dbReference type="AlphaFoldDB" id="T1HQ07"/>
<organism evidence="1 2">
    <name type="scientific">Rhodnius prolixus</name>
    <name type="common">Triatomid bug</name>
    <dbReference type="NCBI Taxonomy" id="13249"/>
    <lineage>
        <taxon>Eukaryota</taxon>
        <taxon>Metazoa</taxon>
        <taxon>Ecdysozoa</taxon>
        <taxon>Arthropoda</taxon>
        <taxon>Hexapoda</taxon>
        <taxon>Insecta</taxon>
        <taxon>Pterygota</taxon>
        <taxon>Neoptera</taxon>
        <taxon>Paraneoptera</taxon>
        <taxon>Hemiptera</taxon>
        <taxon>Heteroptera</taxon>
        <taxon>Panheteroptera</taxon>
        <taxon>Cimicomorpha</taxon>
        <taxon>Reduviidae</taxon>
        <taxon>Triatominae</taxon>
        <taxon>Rhodnius</taxon>
    </lineage>
</organism>
<evidence type="ECO:0000313" key="1">
    <source>
        <dbReference type="EnsemblMetazoa" id="RPRC006131-PA"/>
    </source>
</evidence>
<dbReference type="PROSITE" id="PS50157">
    <property type="entry name" value="ZINC_FINGER_C2H2_2"/>
    <property type="match status" value="1"/>
</dbReference>
<dbReference type="Gene3D" id="3.30.160.60">
    <property type="entry name" value="Classic Zinc Finger"/>
    <property type="match status" value="1"/>
</dbReference>
<dbReference type="SUPFAM" id="SSF57667">
    <property type="entry name" value="beta-beta-alpha zinc fingers"/>
    <property type="match status" value="1"/>
</dbReference>
<dbReference type="EnsemblMetazoa" id="RPRC006131-RA">
    <property type="protein sequence ID" value="RPRC006131-PA"/>
    <property type="gene ID" value="RPRC006131"/>
</dbReference>
<sequence>MAFVNLDEKYNTPKCQLCGKIYRDSKSLAAHLRYGCNREPHLCCPRCNYRAKTNSNLKRHVLLQHSNINLKLAVNK</sequence>
<dbReference type="InterPro" id="IPR013087">
    <property type="entry name" value="Znf_C2H2_type"/>
</dbReference>
<dbReference type="InterPro" id="IPR036236">
    <property type="entry name" value="Znf_C2H2_sf"/>
</dbReference>
<proteinExistence type="predicted"/>
<dbReference type="Pfam" id="PF00096">
    <property type="entry name" value="zf-C2H2"/>
    <property type="match status" value="2"/>
</dbReference>
<protein>
    <submittedName>
        <fullName evidence="1">C2H2-type domain-containing protein</fullName>
    </submittedName>
</protein>